<accession>A0A5E4VDG0</accession>
<dbReference type="AlphaFoldDB" id="A0A5E4VDG0"/>
<proteinExistence type="predicted"/>
<gene>
    <name evidence="1" type="primary">trfA</name>
    <name evidence="1" type="ORF">PCO31111_02610</name>
</gene>
<protein>
    <submittedName>
        <fullName evidence="1">Plasmid replication initiator protein TrfA</fullName>
    </submittedName>
</protein>
<evidence type="ECO:0000313" key="2">
    <source>
        <dbReference type="Proteomes" id="UP000383971"/>
    </source>
</evidence>
<reference evidence="1 2" key="1">
    <citation type="submission" date="2019-08" db="EMBL/GenBank/DDBJ databases">
        <authorList>
            <person name="Peeters C."/>
        </authorList>
    </citation>
    <scope>NUCLEOTIDE SEQUENCE [LARGE SCALE GENOMIC DNA]</scope>
    <source>
        <strain evidence="1 2">LMG 31111</strain>
    </source>
</reference>
<sequence length="304" mass="34751">MRSLGSLLDTGLTEAKPKRDPLAWIKQKAAEVAEQAEQRAANEPRQMFLPGFDIGAFPNHLNRSSLIAPIARGKRKFHRQAVMVTRRDCVLEYTGEQLDEADGDLIMALIAFAQPFRLGTSVPLNRAKLLRRLKRSTGKHDYEWLHRRIKALTEATLFLEAKKPDGSTRYSIGKTVSFRIIAAFSYDDEAETYSYSLDPRWVQIFGNREYSLIDWDKRMQIGRGQDMAKTLQRLVATSADPVQRYALDWLKGKMEYGGRMRDFRDALARAVRELERLEIITAHKVEDSTRGNPQLALWLPEAVA</sequence>
<keyword evidence="2" id="KW-1185">Reference proteome</keyword>
<evidence type="ECO:0000313" key="1">
    <source>
        <dbReference type="EMBL" id="VVE10161.1"/>
    </source>
</evidence>
<organism evidence="1 2">
    <name type="scientific">Pandoraea communis</name>
    <dbReference type="NCBI Taxonomy" id="2508297"/>
    <lineage>
        <taxon>Bacteria</taxon>
        <taxon>Pseudomonadati</taxon>
        <taxon>Pseudomonadota</taxon>
        <taxon>Betaproteobacteria</taxon>
        <taxon>Burkholderiales</taxon>
        <taxon>Burkholderiaceae</taxon>
        <taxon>Pandoraea</taxon>
    </lineage>
</organism>
<dbReference type="EMBL" id="CABPSE010000008">
    <property type="protein sequence ID" value="VVE10161.1"/>
    <property type="molecule type" value="Genomic_DNA"/>
</dbReference>
<name>A0A5E4VDG0_9BURK</name>
<dbReference type="Proteomes" id="UP000383971">
    <property type="component" value="Unassembled WGS sequence"/>
</dbReference>